<evidence type="ECO:0000256" key="1">
    <source>
        <dbReference type="ARBA" id="ARBA00004123"/>
    </source>
</evidence>
<evidence type="ECO:0000256" key="7">
    <source>
        <dbReference type="ARBA" id="ARBA00023163"/>
    </source>
</evidence>
<dbReference type="SUPFAM" id="SSF103612">
    <property type="entry name" value="SBT domain"/>
    <property type="match status" value="1"/>
</dbReference>
<dbReference type="AlphaFoldDB" id="A0AAV8BU89"/>
<keyword evidence="7" id="KW-0804">Transcription</keyword>
<dbReference type="GO" id="GO:0008270">
    <property type="term" value="F:zinc ion binding"/>
    <property type="evidence" value="ECO:0007669"/>
    <property type="project" value="UniProtKB-KW"/>
</dbReference>
<reference evidence="11" key="1">
    <citation type="submission" date="2022-08" db="EMBL/GenBank/DDBJ databases">
        <authorList>
            <person name="Marques A."/>
        </authorList>
    </citation>
    <scope>NUCLEOTIDE SEQUENCE</scope>
    <source>
        <strain evidence="11">RhyPub2mFocal</strain>
        <tissue evidence="11">Leaves</tissue>
    </source>
</reference>
<keyword evidence="12" id="KW-1185">Reference proteome</keyword>
<dbReference type="PANTHER" id="PTHR31251:SF226">
    <property type="entry name" value="SQUAMOSA PROMOTER-BINDING-LIKE PROTEIN 6"/>
    <property type="match status" value="1"/>
</dbReference>
<evidence type="ECO:0000256" key="5">
    <source>
        <dbReference type="ARBA" id="ARBA00023015"/>
    </source>
</evidence>
<evidence type="ECO:0000259" key="10">
    <source>
        <dbReference type="PROSITE" id="PS51141"/>
    </source>
</evidence>
<dbReference type="GO" id="GO:0005634">
    <property type="term" value="C:nucleus"/>
    <property type="evidence" value="ECO:0007669"/>
    <property type="project" value="UniProtKB-SubCell"/>
</dbReference>
<dbReference type="PROSITE" id="PS51141">
    <property type="entry name" value="ZF_SBP"/>
    <property type="match status" value="1"/>
</dbReference>
<keyword evidence="8" id="KW-0539">Nucleus</keyword>
<evidence type="ECO:0000256" key="9">
    <source>
        <dbReference type="PROSITE-ProRule" id="PRU00470"/>
    </source>
</evidence>
<feature type="domain" description="SBP-type" evidence="10">
    <location>
        <begin position="140"/>
        <end position="217"/>
    </location>
</feature>
<keyword evidence="6" id="KW-0238">DNA-binding</keyword>
<dbReference type="Gene3D" id="4.10.1100.10">
    <property type="entry name" value="Transcription factor, SBP-box domain"/>
    <property type="match status" value="1"/>
</dbReference>
<evidence type="ECO:0000256" key="3">
    <source>
        <dbReference type="ARBA" id="ARBA00022771"/>
    </source>
</evidence>
<organism evidence="11 12">
    <name type="scientific">Rhynchospora pubera</name>
    <dbReference type="NCBI Taxonomy" id="906938"/>
    <lineage>
        <taxon>Eukaryota</taxon>
        <taxon>Viridiplantae</taxon>
        <taxon>Streptophyta</taxon>
        <taxon>Embryophyta</taxon>
        <taxon>Tracheophyta</taxon>
        <taxon>Spermatophyta</taxon>
        <taxon>Magnoliopsida</taxon>
        <taxon>Liliopsida</taxon>
        <taxon>Poales</taxon>
        <taxon>Cyperaceae</taxon>
        <taxon>Cyperoideae</taxon>
        <taxon>Rhynchosporeae</taxon>
        <taxon>Rhynchospora</taxon>
    </lineage>
</organism>
<dbReference type="EMBL" id="JAMFTS010000005">
    <property type="protein sequence ID" value="KAJ4746735.1"/>
    <property type="molecule type" value="Genomic_DNA"/>
</dbReference>
<keyword evidence="3 9" id="KW-0863">Zinc-finger</keyword>
<keyword evidence="2" id="KW-0479">Metal-binding</keyword>
<dbReference type="FunFam" id="4.10.1100.10:FF:000001">
    <property type="entry name" value="Squamosa promoter-binding-like protein 14"/>
    <property type="match status" value="1"/>
</dbReference>
<dbReference type="InterPro" id="IPR044817">
    <property type="entry name" value="SBP-like"/>
</dbReference>
<dbReference type="Pfam" id="PF03110">
    <property type="entry name" value="SBP"/>
    <property type="match status" value="1"/>
</dbReference>
<proteinExistence type="predicted"/>
<dbReference type="PANTHER" id="PTHR31251">
    <property type="entry name" value="SQUAMOSA PROMOTER-BINDING-LIKE PROTEIN 4"/>
    <property type="match status" value="1"/>
</dbReference>
<evidence type="ECO:0000313" key="11">
    <source>
        <dbReference type="EMBL" id="KAJ4746735.1"/>
    </source>
</evidence>
<dbReference type="GO" id="GO:0003677">
    <property type="term" value="F:DNA binding"/>
    <property type="evidence" value="ECO:0007669"/>
    <property type="project" value="UniProtKB-KW"/>
</dbReference>
<dbReference type="InterPro" id="IPR036893">
    <property type="entry name" value="SBP_sf"/>
</dbReference>
<name>A0AAV8BU89_9POAL</name>
<evidence type="ECO:0000256" key="2">
    <source>
        <dbReference type="ARBA" id="ARBA00022723"/>
    </source>
</evidence>
<dbReference type="Proteomes" id="UP001140206">
    <property type="component" value="Chromosome 5"/>
</dbReference>
<protein>
    <submittedName>
        <fullName evidence="11">Squamosa promoter-binding-like protein 7</fullName>
    </submittedName>
</protein>
<gene>
    <name evidence="11" type="ORF">LUZ62_081140</name>
</gene>
<comment type="subcellular location">
    <subcellularLocation>
        <location evidence="1">Nucleus</location>
    </subcellularLocation>
</comment>
<sequence>MCTLFLTGRTGHRLTGVLFSLSSSFFFPLLGDNYIQLSTCKERNKEKMENGNANTRPWDGFYDFGNSSYNNFSCPSSSLAMHLQTPQLPLQNYHLSQHQNHHHLTCLKLGKRPCFREEEEAPVIHVAKRDKQLPLPPTLVPRCQVEGCNRILSDAKEYHRRHKVCELHSKAPRVIVQGVEQRFCQQCSRFHVISEFDDAKRSCRRRLAGHNERRRKSNAHESIMRNAIHPLAIGGAAGLRFPNVSTSPGRALSLLSSKASPWGLTPDLSSCSSAALCELIAENRAAVLTRQICSDRAVWRNNGAGIHSYPPQHWPHQQPTAQPRHLANGWAHLNDANDHVALNLMQAPGTSLERVRNDEEDCSDIWKSIEGTHVV</sequence>
<evidence type="ECO:0000313" key="12">
    <source>
        <dbReference type="Proteomes" id="UP001140206"/>
    </source>
</evidence>
<keyword evidence="5" id="KW-0805">Transcription regulation</keyword>
<evidence type="ECO:0000256" key="8">
    <source>
        <dbReference type="ARBA" id="ARBA00023242"/>
    </source>
</evidence>
<evidence type="ECO:0000256" key="6">
    <source>
        <dbReference type="ARBA" id="ARBA00023125"/>
    </source>
</evidence>
<evidence type="ECO:0000256" key="4">
    <source>
        <dbReference type="ARBA" id="ARBA00022833"/>
    </source>
</evidence>
<accession>A0AAV8BU89</accession>
<keyword evidence="4" id="KW-0862">Zinc</keyword>
<comment type="caution">
    <text evidence="11">The sequence shown here is derived from an EMBL/GenBank/DDBJ whole genome shotgun (WGS) entry which is preliminary data.</text>
</comment>
<dbReference type="InterPro" id="IPR004333">
    <property type="entry name" value="SBP_dom"/>
</dbReference>